<dbReference type="Proteomes" id="UP000238164">
    <property type="component" value="Chromosome 1"/>
</dbReference>
<evidence type="ECO:0000256" key="5">
    <source>
        <dbReference type="ARBA" id="ARBA00022927"/>
    </source>
</evidence>
<reference evidence="10 11" key="1">
    <citation type="submission" date="2018-02" db="EMBL/GenBank/DDBJ databases">
        <authorList>
            <person name="Cohen D.B."/>
            <person name="Kent A.D."/>
        </authorList>
    </citation>
    <scope>NUCLEOTIDE SEQUENCE [LARGE SCALE GENOMIC DNA]</scope>
    <source>
        <strain evidence="10">1</strain>
    </source>
</reference>
<dbReference type="RefSeq" id="WP_105185380.1">
    <property type="nucleotide sequence ID" value="NZ_BAAAGO010000018.1"/>
</dbReference>
<evidence type="ECO:0000256" key="8">
    <source>
        <dbReference type="ARBA" id="ARBA00023136"/>
    </source>
</evidence>
<dbReference type="Gene3D" id="1.20.5.3310">
    <property type="match status" value="1"/>
</dbReference>
<dbReference type="PANTHER" id="PTHR42982:SF1">
    <property type="entry name" value="SEC-INDEPENDENT PROTEIN TRANSLOCASE PROTEIN TATA"/>
    <property type="match status" value="1"/>
</dbReference>
<dbReference type="PANTHER" id="PTHR42982">
    <property type="entry name" value="SEC-INDEPENDENT PROTEIN TRANSLOCASE PROTEIN TATA"/>
    <property type="match status" value="1"/>
</dbReference>
<dbReference type="HAMAP" id="MF_00236">
    <property type="entry name" value="TatA_E"/>
    <property type="match status" value="1"/>
</dbReference>
<keyword evidence="4 9" id="KW-0812">Transmembrane</keyword>
<evidence type="ECO:0000256" key="2">
    <source>
        <dbReference type="ARBA" id="ARBA00022448"/>
    </source>
</evidence>
<evidence type="ECO:0000256" key="6">
    <source>
        <dbReference type="ARBA" id="ARBA00022989"/>
    </source>
</evidence>
<dbReference type="AlphaFoldDB" id="A0A2N9JFL5"/>
<comment type="similarity">
    <text evidence="9">Belongs to the TatA/E family.</text>
</comment>
<evidence type="ECO:0000256" key="4">
    <source>
        <dbReference type="ARBA" id="ARBA00022692"/>
    </source>
</evidence>
<evidence type="ECO:0000256" key="1">
    <source>
        <dbReference type="ARBA" id="ARBA00004162"/>
    </source>
</evidence>
<evidence type="ECO:0000256" key="3">
    <source>
        <dbReference type="ARBA" id="ARBA00022475"/>
    </source>
</evidence>
<keyword evidence="2 9" id="KW-0813">Transport</keyword>
<sequence>MLPNLGGWEWVIIAVVALILFGGARLANFGKNAGKAIRDFKEETSAAPGVADNVTADDARA</sequence>
<gene>
    <name evidence="9" type="primary">tatA</name>
    <name evidence="10" type="ORF">MPLG2_1334</name>
</gene>
<keyword evidence="3 9" id="KW-1003">Cell membrane</keyword>
<dbReference type="KEGG" id="mgg:MPLG2_1334"/>
<protein>
    <recommendedName>
        <fullName evidence="9">Sec-independent protein translocase protein TatA</fullName>
    </recommendedName>
</protein>
<dbReference type="EMBL" id="LT985188">
    <property type="protein sequence ID" value="SPD86370.1"/>
    <property type="molecule type" value="Genomic_DNA"/>
</dbReference>
<name>A0A2N9JFL5_9ACTN</name>
<organism evidence="10 11">
    <name type="scientific">Micropruina glycogenica</name>
    <dbReference type="NCBI Taxonomy" id="75385"/>
    <lineage>
        <taxon>Bacteria</taxon>
        <taxon>Bacillati</taxon>
        <taxon>Actinomycetota</taxon>
        <taxon>Actinomycetes</taxon>
        <taxon>Propionibacteriales</taxon>
        <taxon>Nocardioidaceae</taxon>
        <taxon>Micropruina</taxon>
    </lineage>
</organism>
<keyword evidence="8 9" id="KW-0472">Membrane</keyword>
<dbReference type="Pfam" id="PF02416">
    <property type="entry name" value="TatA_B_E"/>
    <property type="match status" value="1"/>
</dbReference>
<comment type="subunit">
    <text evidence="9">The Tat system comprises two distinct complexes: a TatABC complex, containing multiple copies of TatA, TatB and TatC subunits, and a separate TatA complex, containing only TatA subunits. Substrates initially bind to the TatABC complex, which probably triggers association of the separate TatA complex to form the active translocon.</text>
</comment>
<dbReference type="InterPro" id="IPR006312">
    <property type="entry name" value="TatA/E"/>
</dbReference>
<comment type="function">
    <text evidence="9">Part of the twin-arginine translocation (Tat) system that transports large folded proteins containing a characteristic twin-arginine motif in their signal peptide across membranes. TatA could form the protein-conducting channel of the Tat system.</text>
</comment>
<dbReference type="OrthoDB" id="5245163at2"/>
<evidence type="ECO:0000256" key="7">
    <source>
        <dbReference type="ARBA" id="ARBA00023010"/>
    </source>
</evidence>
<evidence type="ECO:0000256" key="9">
    <source>
        <dbReference type="HAMAP-Rule" id="MF_00236"/>
    </source>
</evidence>
<dbReference type="GO" id="GO:0008320">
    <property type="term" value="F:protein transmembrane transporter activity"/>
    <property type="evidence" value="ECO:0007669"/>
    <property type="project" value="UniProtKB-UniRule"/>
</dbReference>
<feature type="transmembrane region" description="Helical" evidence="9">
    <location>
        <begin position="6"/>
        <end position="28"/>
    </location>
</feature>
<dbReference type="InterPro" id="IPR003369">
    <property type="entry name" value="TatA/B/E"/>
</dbReference>
<proteinExistence type="inferred from homology"/>
<dbReference type="NCBIfam" id="TIGR01411">
    <property type="entry name" value="tatAE"/>
    <property type="match status" value="1"/>
</dbReference>
<dbReference type="GO" id="GO:0043953">
    <property type="term" value="P:protein transport by the Tat complex"/>
    <property type="evidence" value="ECO:0007669"/>
    <property type="project" value="UniProtKB-UniRule"/>
</dbReference>
<keyword evidence="7 9" id="KW-0811">Translocation</keyword>
<accession>A0A2N9JFL5</accession>
<evidence type="ECO:0000313" key="11">
    <source>
        <dbReference type="Proteomes" id="UP000238164"/>
    </source>
</evidence>
<keyword evidence="6 9" id="KW-1133">Transmembrane helix</keyword>
<keyword evidence="5 9" id="KW-0653">Protein transport</keyword>
<evidence type="ECO:0000313" key="10">
    <source>
        <dbReference type="EMBL" id="SPD86370.1"/>
    </source>
</evidence>
<keyword evidence="11" id="KW-1185">Reference proteome</keyword>
<comment type="subcellular location">
    <subcellularLocation>
        <location evidence="1 9">Cell membrane</location>
        <topology evidence="1 9">Single-pass membrane protein</topology>
    </subcellularLocation>
</comment>
<dbReference type="GO" id="GO:0033281">
    <property type="term" value="C:TAT protein transport complex"/>
    <property type="evidence" value="ECO:0007669"/>
    <property type="project" value="UniProtKB-UniRule"/>
</dbReference>